<keyword evidence="3 7" id="KW-0545">Nucleotide biosynthesis</keyword>
<evidence type="ECO:0000259" key="8">
    <source>
        <dbReference type="Pfam" id="PF02223"/>
    </source>
</evidence>
<evidence type="ECO:0000256" key="3">
    <source>
        <dbReference type="ARBA" id="ARBA00022727"/>
    </source>
</evidence>
<keyword evidence="4 7" id="KW-0547">Nucleotide-binding</keyword>
<protein>
    <recommendedName>
        <fullName evidence="7">Probable thymidylate kinase</fullName>
        <ecNumber evidence="7">2.7.4.9</ecNumber>
    </recommendedName>
    <alternativeName>
        <fullName evidence="7">dTMP kinase</fullName>
    </alternativeName>
</protein>
<evidence type="ECO:0000256" key="4">
    <source>
        <dbReference type="ARBA" id="ARBA00022741"/>
    </source>
</evidence>
<evidence type="ECO:0000313" key="9">
    <source>
        <dbReference type="EMBL" id="CDI04981.1"/>
    </source>
</evidence>
<dbReference type="InterPro" id="IPR018094">
    <property type="entry name" value="Thymidylate_kinase"/>
</dbReference>
<dbReference type="GO" id="GO:0006233">
    <property type="term" value="P:dTDP biosynthetic process"/>
    <property type="evidence" value="ECO:0007669"/>
    <property type="project" value="InterPro"/>
</dbReference>
<evidence type="ECO:0000256" key="6">
    <source>
        <dbReference type="ARBA" id="ARBA00022840"/>
    </source>
</evidence>
<dbReference type="EC" id="2.7.4.9" evidence="7"/>
<dbReference type="SUPFAM" id="SSF52540">
    <property type="entry name" value="P-loop containing nucleoside triphosphate hydrolases"/>
    <property type="match status" value="1"/>
</dbReference>
<dbReference type="EMBL" id="CBTY010000006">
    <property type="protein sequence ID" value="CDI04981.1"/>
    <property type="molecule type" value="Genomic_DNA"/>
</dbReference>
<proteinExistence type="inferred from homology"/>
<dbReference type="Gene3D" id="3.40.50.300">
    <property type="entry name" value="P-loop containing nucleotide triphosphate hydrolases"/>
    <property type="match status" value="1"/>
</dbReference>
<dbReference type="InterPro" id="IPR039430">
    <property type="entry name" value="Thymidylate_kin-like_dom"/>
</dbReference>
<comment type="similarity">
    <text evidence="1 7">Belongs to the thymidylate kinase family.</text>
</comment>
<dbReference type="AlphaFoldDB" id="V6AQG7"/>
<dbReference type="RefSeq" id="WP_048194305.1">
    <property type="nucleotide sequence ID" value="NZ_CBTY010000006.1"/>
</dbReference>
<organism evidence="9 10">
    <name type="scientific">Candidatus Nitrosotenuis uzonensis</name>
    <dbReference type="NCBI Taxonomy" id="1407055"/>
    <lineage>
        <taxon>Archaea</taxon>
        <taxon>Nitrososphaerota</taxon>
        <taxon>Candidatus Nitrosotenuis</taxon>
    </lineage>
</organism>
<accession>V6AQG7</accession>
<keyword evidence="5 7" id="KW-0418">Kinase</keyword>
<dbReference type="OrthoDB" id="43083at2157"/>
<sequence length="236" mass="26851">MREKNNETVRWYGKGIPYLENINHKGKLIVIEGPDSSGRSTQISLLTAKLEADGHAVINTGLKRSELVGEGILEAKRNAALGKKTLALFYAADFADQLEQKIIPSLEAGYIVLADRYIYTLMARNTVRGIPRKWSHDLYGFALVPDLVYYLKVDPYTLVHRVFEKNSSLDYYESGSDMGLSDDMFESFIIYQQKIAKEFQTMQKTYGLVPIEGDHTAEEINADLKKRVDTFLRTKR</sequence>
<dbReference type="GO" id="GO:0006227">
    <property type="term" value="P:dUDP biosynthetic process"/>
    <property type="evidence" value="ECO:0007669"/>
    <property type="project" value="TreeGrafter"/>
</dbReference>
<name>V6AQG7_9ARCH</name>
<dbReference type="InterPro" id="IPR027417">
    <property type="entry name" value="P-loop_NTPase"/>
</dbReference>
<dbReference type="PANTHER" id="PTHR10344">
    <property type="entry name" value="THYMIDYLATE KINASE"/>
    <property type="match status" value="1"/>
</dbReference>
<dbReference type="CDD" id="cd01672">
    <property type="entry name" value="TMPK"/>
    <property type="match status" value="1"/>
</dbReference>
<evidence type="ECO:0000256" key="7">
    <source>
        <dbReference type="HAMAP-Rule" id="MF_00165"/>
    </source>
</evidence>
<keyword evidence="10" id="KW-1185">Reference proteome</keyword>
<reference evidence="9 10" key="1">
    <citation type="journal article" date="2013" name="PLoS ONE">
        <title>Enrichment and Genome Sequence of the Group I.1a Ammonia-Oxidizing Archaeon ?Ca. Nitrosotenuis uzonensis? Representing a Clade Globally.</title>
        <authorList>
            <person name="Lebedeva E.V."/>
            <person name="Hatzenpichler R."/>
            <person name="Pelletier E."/>
            <person name="Schuster N."/>
            <person name="Hauzmayer S."/>
            <person name="Bulaev A."/>
            <person name="Grigor'eva N.V."/>
            <person name="Galushko A."/>
            <person name="Schmid M."/>
            <person name="Palatinszky M."/>
            <person name="Le Paslier D."/>
            <person name="Daims H."/>
            <person name="Wagner M."/>
        </authorList>
    </citation>
    <scope>NUCLEOTIDE SEQUENCE [LARGE SCALE GENOMIC DNA]</scope>
    <source>
        <strain evidence="9 10">N4</strain>
    </source>
</reference>
<dbReference type="Pfam" id="PF02223">
    <property type="entry name" value="Thymidylate_kin"/>
    <property type="match status" value="1"/>
</dbReference>
<evidence type="ECO:0000256" key="2">
    <source>
        <dbReference type="ARBA" id="ARBA00022679"/>
    </source>
</evidence>
<feature type="domain" description="Thymidylate kinase-like" evidence="8">
    <location>
        <begin position="31"/>
        <end position="174"/>
    </location>
</feature>
<dbReference type="GO" id="GO:0006235">
    <property type="term" value="P:dTTP biosynthetic process"/>
    <property type="evidence" value="ECO:0007669"/>
    <property type="project" value="UniProtKB-UniRule"/>
</dbReference>
<dbReference type="GO" id="GO:0004798">
    <property type="term" value="F:dTMP kinase activity"/>
    <property type="evidence" value="ECO:0007669"/>
    <property type="project" value="UniProtKB-UniRule"/>
</dbReference>
<dbReference type="GO" id="GO:0005524">
    <property type="term" value="F:ATP binding"/>
    <property type="evidence" value="ECO:0007669"/>
    <property type="project" value="UniProtKB-UniRule"/>
</dbReference>
<dbReference type="GO" id="GO:0005737">
    <property type="term" value="C:cytoplasm"/>
    <property type="evidence" value="ECO:0007669"/>
    <property type="project" value="TreeGrafter"/>
</dbReference>
<dbReference type="HAMAP" id="MF_00165">
    <property type="entry name" value="Thymidylate_kinase"/>
    <property type="match status" value="1"/>
</dbReference>
<dbReference type="STRING" id="1407055.NITUZ_140056"/>
<dbReference type="Proteomes" id="UP000018159">
    <property type="component" value="Unassembled WGS sequence"/>
</dbReference>
<evidence type="ECO:0000313" key="10">
    <source>
        <dbReference type="Proteomes" id="UP000018159"/>
    </source>
</evidence>
<gene>
    <name evidence="7" type="primary">tmk</name>
    <name evidence="9" type="ORF">NITUZ_140056</name>
</gene>
<keyword evidence="6 7" id="KW-0067">ATP-binding</keyword>
<evidence type="ECO:0000256" key="5">
    <source>
        <dbReference type="ARBA" id="ARBA00022777"/>
    </source>
</evidence>
<comment type="caution">
    <text evidence="7">Lacks conserved residue(s) required for the propagation of feature annotation.</text>
</comment>
<evidence type="ECO:0000256" key="1">
    <source>
        <dbReference type="ARBA" id="ARBA00009776"/>
    </source>
</evidence>
<dbReference type="PANTHER" id="PTHR10344:SF1">
    <property type="entry name" value="THYMIDYLATE KINASE"/>
    <property type="match status" value="1"/>
</dbReference>
<comment type="caution">
    <text evidence="9">The sequence shown here is derived from an EMBL/GenBank/DDBJ whole genome shotgun (WGS) entry which is preliminary data.</text>
</comment>
<keyword evidence="2 7" id="KW-0808">Transferase</keyword>
<comment type="catalytic activity">
    <reaction evidence="7">
        <text>dTMP + ATP = dTDP + ADP</text>
        <dbReference type="Rhea" id="RHEA:13517"/>
        <dbReference type="ChEBI" id="CHEBI:30616"/>
        <dbReference type="ChEBI" id="CHEBI:58369"/>
        <dbReference type="ChEBI" id="CHEBI:63528"/>
        <dbReference type="ChEBI" id="CHEBI:456216"/>
        <dbReference type="EC" id="2.7.4.9"/>
    </reaction>
</comment>